<dbReference type="AlphaFoldDB" id="A0A9P9IHY3"/>
<comment type="caution">
    <text evidence="1">The sequence shown here is derived from an EMBL/GenBank/DDBJ whole genome shotgun (WGS) entry which is preliminary data.</text>
</comment>
<evidence type="ECO:0000313" key="1">
    <source>
        <dbReference type="EMBL" id="KAH7120199.1"/>
    </source>
</evidence>
<organism evidence="1 2">
    <name type="scientific">Dactylonectria estremocensis</name>
    <dbReference type="NCBI Taxonomy" id="1079267"/>
    <lineage>
        <taxon>Eukaryota</taxon>
        <taxon>Fungi</taxon>
        <taxon>Dikarya</taxon>
        <taxon>Ascomycota</taxon>
        <taxon>Pezizomycotina</taxon>
        <taxon>Sordariomycetes</taxon>
        <taxon>Hypocreomycetidae</taxon>
        <taxon>Hypocreales</taxon>
        <taxon>Nectriaceae</taxon>
        <taxon>Dactylonectria</taxon>
    </lineage>
</organism>
<name>A0A9P9IHY3_9HYPO</name>
<accession>A0A9P9IHY3</accession>
<proteinExistence type="predicted"/>
<reference evidence="1" key="1">
    <citation type="journal article" date="2021" name="Nat. Commun.">
        <title>Genetic determinants of endophytism in the Arabidopsis root mycobiome.</title>
        <authorList>
            <person name="Mesny F."/>
            <person name="Miyauchi S."/>
            <person name="Thiergart T."/>
            <person name="Pickel B."/>
            <person name="Atanasova L."/>
            <person name="Karlsson M."/>
            <person name="Huettel B."/>
            <person name="Barry K.W."/>
            <person name="Haridas S."/>
            <person name="Chen C."/>
            <person name="Bauer D."/>
            <person name="Andreopoulos W."/>
            <person name="Pangilinan J."/>
            <person name="LaButti K."/>
            <person name="Riley R."/>
            <person name="Lipzen A."/>
            <person name="Clum A."/>
            <person name="Drula E."/>
            <person name="Henrissat B."/>
            <person name="Kohler A."/>
            <person name="Grigoriev I.V."/>
            <person name="Martin F.M."/>
            <person name="Hacquard S."/>
        </authorList>
    </citation>
    <scope>NUCLEOTIDE SEQUENCE</scope>
    <source>
        <strain evidence="1">MPI-CAGE-AT-0021</strain>
    </source>
</reference>
<keyword evidence="2" id="KW-1185">Reference proteome</keyword>
<dbReference type="EMBL" id="JAGMUU010000029">
    <property type="protein sequence ID" value="KAH7120199.1"/>
    <property type="molecule type" value="Genomic_DNA"/>
</dbReference>
<sequence length="126" mass="14298">MTVTMIPCASKHRASRLNCSAMLALLHVVRPLDAHGRIKKSWALCCVCYRYRPKRKNYWKGAKKRNPRESASGILVGHDSIVHSCLLRIFWPSPLAVTKELVAAFLALLEERLRCRLKVSNVTSIN</sequence>
<gene>
    <name evidence="1" type="ORF">B0J13DRAFT_568643</name>
</gene>
<dbReference type="Proteomes" id="UP000717696">
    <property type="component" value="Unassembled WGS sequence"/>
</dbReference>
<evidence type="ECO:0000313" key="2">
    <source>
        <dbReference type="Proteomes" id="UP000717696"/>
    </source>
</evidence>
<dbReference type="OrthoDB" id="4430588at2759"/>
<protein>
    <submittedName>
        <fullName evidence="1">Uncharacterized protein</fullName>
    </submittedName>
</protein>